<sequence length="185" mass="21254">MKNFSTVNVQINGGMDILEFLSVLRCNKILSDLNTCRDHYMDGSPNMFKKYREFKCAECQTKCDRHFEGTLVVNVGLNNLLKSDVRQFRHQSFSGLAKNLKKCLRDNFPKCTPHIMLPILPVKYQSDDDFKEQHKELTEALLTGTDNPLEMRDYPLPQGRFDNDGIHLTTQASIDFFSSAISIIQ</sequence>
<accession>A0ABN7T203</accession>
<name>A0ABN7T203_OIKDI</name>
<protein>
    <submittedName>
        <fullName evidence="1">Oidioi.mRNA.OKI2018_I69.chr2.g4189.t1.cds</fullName>
    </submittedName>
</protein>
<gene>
    <name evidence="1" type="ORF">OKIOD_LOCUS12954</name>
</gene>
<evidence type="ECO:0000313" key="1">
    <source>
        <dbReference type="EMBL" id="CAG5109675.1"/>
    </source>
</evidence>
<proteinExistence type="predicted"/>
<dbReference type="EMBL" id="OU015567">
    <property type="protein sequence ID" value="CAG5109675.1"/>
    <property type="molecule type" value="Genomic_DNA"/>
</dbReference>
<organism evidence="1 2">
    <name type="scientific">Oikopleura dioica</name>
    <name type="common">Tunicate</name>
    <dbReference type="NCBI Taxonomy" id="34765"/>
    <lineage>
        <taxon>Eukaryota</taxon>
        <taxon>Metazoa</taxon>
        <taxon>Chordata</taxon>
        <taxon>Tunicata</taxon>
        <taxon>Appendicularia</taxon>
        <taxon>Copelata</taxon>
        <taxon>Oikopleuridae</taxon>
        <taxon>Oikopleura</taxon>
    </lineage>
</organism>
<reference evidence="1 2" key="1">
    <citation type="submission" date="2021-04" db="EMBL/GenBank/DDBJ databases">
        <authorList>
            <person name="Bliznina A."/>
        </authorList>
    </citation>
    <scope>NUCLEOTIDE SEQUENCE [LARGE SCALE GENOMIC DNA]</scope>
</reference>
<evidence type="ECO:0000313" key="2">
    <source>
        <dbReference type="Proteomes" id="UP001158576"/>
    </source>
</evidence>
<keyword evidence="2" id="KW-1185">Reference proteome</keyword>
<dbReference type="Proteomes" id="UP001158576">
    <property type="component" value="Chromosome 2"/>
</dbReference>